<reference evidence="1 2" key="1">
    <citation type="submission" date="2018-06" db="EMBL/GenBank/DDBJ databases">
        <title>Comparative genomics reveals the genomic features of Rhizophagus irregularis, R. cerebriforme, R. diaphanum and Gigaspora rosea, and their symbiotic lifestyle signature.</title>
        <authorList>
            <person name="Morin E."/>
            <person name="San Clemente H."/>
            <person name="Chen E.C.H."/>
            <person name="De La Providencia I."/>
            <person name="Hainaut M."/>
            <person name="Kuo A."/>
            <person name="Kohler A."/>
            <person name="Murat C."/>
            <person name="Tang N."/>
            <person name="Roy S."/>
            <person name="Loubradou J."/>
            <person name="Henrissat B."/>
            <person name="Grigoriev I.V."/>
            <person name="Corradi N."/>
            <person name="Roux C."/>
            <person name="Martin F.M."/>
        </authorList>
    </citation>
    <scope>NUCLEOTIDE SEQUENCE [LARGE SCALE GENOMIC DNA]</scope>
    <source>
        <strain evidence="1 2">DAOM 194757</strain>
    </source>
</reference>
<dbReference type="EMBL" id="QKWP01001904">
    <property type="protein sequence ID" value="RIB05872.1"/>
    <property type="molecule type" value="Genomic_DNA"/>
</dbReference>
<gene>
    <name evidence="1" type="ORF">C2G38_2117390</name>
</gene>
<evidence type="ECO:0000313" key="2">
    <source>
        <dbReference type="Proteomes" id="UP000266673"/>
    </source>
</evidence>
<proteinExistence type="predicted"/>
<keyword evidence="2" id="KW-1185">Reference proteome</keyword>
<sequence length="57" mass="6785">MVLCDVLCFFFLPSLETFFVRTKHFFLLAFIGFVKLGTSNPEWEGVYFFLFDKICFL</sequence>
<accession>A0A397U6F0</accession>
<comment type="caution">
    <text evidence="1">The sequence shown here is derived from an EMBL/GenBank/DDBJ whole genome shotgun (WGS) entry which is preliminary data.</text>
</comment>
<dbReference type="AlphaFoldDB" id="A0A397U6F0"/>
<organism evidence="1 2">
    <name type="scientific">Gigaspora rosea</name>
    <dbReference type="NCBI Taxonomy" id="44941"/>
    <lineage>
        <taxon>Eukaryota</taxon>
        <taxon>Fungi</taxon>
        <taxon>Fungi incertae sedis</taxon>
        <taxon>Mucoromycota</taxon>
        <taxon>Glomeromycotina</taxon>
        <taxon>Glomeromycetes</taxon>
        <taxon>Diversisporales</taxon>
        <taxon>Gigasporaceae</taxon>
        <taxon>Gigaspora</taxon>
    </lineage>
</organism>
<name>A0A397U6F0_9GLOM</name>
<protein>
    <submittedName>
        <fullName evidence="1">Uncharacterized protein</fullName>
    </submittedName>
</protein>
<evidence type="ECO:0000313" key="1">
    <source>
        <dbReference type="EMBL" id="RIB05872.1"/>
    </source>
</evidence>
<dbReference type="Proteomes" id="UP000266673">
    <property type="component" value="Unassembled WGS sequence"/>
</dbReference>
<feature type="non-terminal residue" evidence="1">
    <location>
        <position position="57"/>
    </location>
</feature>